<feature type="transmembrane region" description="Helical" evidence="10">
    <location>
        <begin position="784"/>
        <end position="804"/>
    </location>
</feature>
<dbReference type="InterPro" id="IPR019343">
    <property type="entry name" value="PPP1R21_N"/>
</dbReference>
<proteinExistence type="inferred from homology"/>
<evidence type="ECO:0000313" key="12">
    <source>
        <dbReference type="Proteomes" id="UP000035681"/>
    </source>
</evidence>
<dbReference type="Pfam" id="PF10212">
    <property type="entry name" value="PPP1R21_helical"/>
    <property type="match status" value="1"/>
</dbReference>
<feature type="transmembrane region" description="Helical" evidence="10">
    <location>
        <begin position="858"/>
        <end position="879"/>
    </location>
</feature>
<evidence type="ECO:0000256" key="1">
    <source>
        <dbReference type="ARBA" id="ARBA00004141"/>
    </source>
</evidence>
<evidence type="ECO:0000256" key="8">
    <source>
        <dbReference type="RuleBase" id="RU003857"/>
    </source>
</evidence>
<evidence type="ECO:0000256" key="10">
    <source>
        <dbReference type="SAM" id="Phobius"/>
    </source>
</evidence>
<dbReference type="Gene3D" id="1.10.287.70">
    <property type="match status" value="1"/>
</dbReference>
<protein>
    <submittedName>
        <fullName evidence="13">Potassium channel domain-containing protein</fullName>
    </submittedName>
</protein>
<feature type="transmembrane region" description="Helical" evidence="10">
    <location>
        <begin position="911"/>
        <end position="932"/>
    </location>
</feature>
<dbReference type="InterPro" id="IPR003280">
    <property type="entry name" value="2pore_dom_K_chnl"/>
</dbReference>
<keyword evidence="5 8" id="KW-0406">Ion transport</keyword>
<keyword evidence="12" id="KW-1185">Reference proteome</keyword>
<keyword evidence="2 8" id="KW-0813">Transport</keyword>
<evidence type="ECO:0000256" key="2">
    <source>
        <dbReference type="ARBA" id="ARBA00022448"/>
    </source>
</evidence>
<dbReference type="GO" id="GO:0022841">
    <property type="term" value="F:potassium ion leak channel activity"/>
    <property type="evidence" value="ECO:0007669"/>
    <property type="project" value="TreeGrafter"/>
</dbReference>
<keyword evidence="3 8" id="KW-0812">Transmembrane</keyword>
<dbReference type="WBParaSite" id="TCONS_00004716.p1">
    <property type="protein sequence ID" value="TCONS_00004716.p1"/>
    <property type="gene ID" value="XLOC_002601"/>
</dbReference>
<evidence type="ECO:0000256" key="9">
    <source>
        <dbReference type="SAM" id="Coils"/>
    </source>
</evidence>
<evidence type="ECO:0000256" key="4">
    <source>
        <dbReference type="ARBA" id="ARBA00022989"/>
    </source>
</evidence>
<evidence type="ECO:0000256" key="7">
    <source>
        <dbReference type="ARBA" id="ARBA00023303"/>
    </source>
</evidence>
<dbReference type="GO" id="GO:0005886">
    <property type="term" value="C:plasma membrane"/>
    <property type="evidence" value="ECO:0007669"/>
    <property type="project" value="TreeGrafter"/>
</dbReference>
<dbReference type="GO" id="GO:0015271">
    <property type="term" value="F:outward rectifier potassium channel activity"/>
    <property type="evidence" value="ECO:0007669"/>
    <property type="project" value="TreeGrafter"/>
</dbReference>
<dbReference type="GO" id="GO:0030322">
    <property type="term" value="P:stabilization of membrane potential"/>
    <property type="evidence" value="ECO:0007669"/>
    <property type="project" value="TreeGrafter"/>
</dbReference>
<dbReference type="Proteomes" id="UP000035681">
    <property type="component" value="Unplaced"/>
</dbReference>
<name>A0AAF5HZ94_STRER</name>
<dbReference type="SMART" id="SM01254">
    <property type="entry name" value="KLRAQ"/>
    <property type="match status" value="1"/>
</dbReference>
<dbReference type="PANTHER" id="PTHR11003:SF345">
    <property type="entry name" value="TWIK FAMILY OF POTASSIUM CHANNELS PROTEIN 18"/>
    <property type="match status" value="1"/>
</dbReference>
<reference evidence="13" key="1">
    <citation type="submission" date="2024-02" db="UniProtKB">
        <authorList>
            <consortium name="WormBaseParasite"/>
        </authorList>
    </citation>
    <scope>IDENTIFICATION</scope>
</reference>
<evidence type="ECO:0000313" key="13">
    <source>
        <dbReference type="WBParaSite" id="TCONS_00004716.p1"/>
    </source>
</evidence>
<dbReference type="PRINTS" id="PR01333">
    <property type="entry name" value="2POREKCHANEL"/>
</dbReference>
<feature type="coiled-coil region" evidence="9">
    <location>
        <begin position="86"/>
        <end position="113"/>
    </location>
</feature>
<keyword evidence="4 10" id="KW-1133">Transmembrane helix</keyword>
<sequence length="1074" mass="123853">MSELSSPNRTLSGLSDSLQFSCSSTFSLPENLTSSEANRLLQIIPSLKQSLYEERSKFEYISNSLIKCDEEKRFLLAENESLVFRNEQLVKKVESLQESLRETKKIIDEKKKTFKFGLFGKNKKKSLTSNKVNEDANGSLNPALLEEELSFRVNENENLQRKIDILEHEIEESQKLSNDRIKILEEKNQKLEKELNDNLKEKEIMRVKMKFVNENVFQNDFCEKKFENESCTNVSSSKNTHDSPLIINVVEETVISNSEDCFNELKKDEIGNNFRDFEEMLRLTKNVTELYQHLFVLLNNRTSIYPRDSELEMLTPSLNHLSTIFTNIINIFEKWNMTSNTFKSMDDFIKANIHDNLFNSLKELFSDLKSSLKICIDEENKESYCTPNLQRYNEIFVENMNELLDIVINQQNISYLLNIDNKSSKILSFIEGLKTSTKKISDNFVNKILIENRLPTASKKLKNTNDDISKILIGIVDHLIKLEIHIVNRKSDINKLASPIQPLTKKSMSEEENDNFIDNIDNENDENLPKSIELLKTIIYKLQVEISILKQKIPFTYDNLYLNQIDKIYVQKFKEIVRKLEYCKGCTRFYKNMVDNLVIKLNHSNECNKKLSEELSEGKKALKHLSEDLDTTRFNYDEQMKTMYEYVEQLNKQIKEQSQIINALNEGNNAPLIILSIFTILGAFIFVTLESSSELENIHKNYFKREKFLESTAYRLNTIKNMSPIEAYNHTIKTLREFTKGIGADLPTEDDALWTFWGALYYSVTVYTTIGYGNIACETSLGRFITIIYAFIGIPLALLCLIGLGSTMASGCKYIWKVIHKAGKVVNINLDDKMNEIKLTENSENDSSENNDLLSFPISFLLLIAVIFVLIVAAIFLLIEDDWSYGTSLYFSLISFLTIGFGDVVPKSENIILVAILLLFGLSLISTVLNIIQQQIEELTNGMKSSIDKEYMDALEKAEKSGEITKKESEEIRRASQVGDSIKGKLENQGETTILIENNIKSDKESTNIDPKTLDIIIQKMPLKSRLMYYAMPASNKKRLLEHVEAKNRLNNIETQTEDWFFKKKLDRTLSTEQ</sequence>
<accession>A0AAF5HZ94</accession>
<comment type="subcellular location">
    <subcellularLocation>
        <location evidence="1">Membrane</location>
        <topology evidence="1">Multi-pass membrane protein</topology>
    </subcellularLocation>
</comment>
<keyword evidence="6 10" id="KW-0472">Membrane</keyword>
<keyword evidence="9" id="KW-0175">Coiled coil</keyword>
<keyword evidence="7 8" id="KW-0407">Ion channel</keyword>
<dbReference type="AlphaFoldDB" id="A0AAF5HZ94"/>
<feature type="coiled-coil region" evidence="9">
    <location>
        <begin position="149"/>
        <end position="208"/>
    </location>
</feature>
<feature type="transmembrane region" description="Helical" evidence="10">
    <location>
        <begin position="888"/>
        <end position="905"/>
    </location>
</feature>
<evidence type="ECO:0000256" key="5">
    <source>
        <dbReference type="ARBA" id="ARBA00023065"/>
    </source>
</evidence>
<dbReference type="InterPro" id="IPR019348">
    <property type="entry name" value="PPP1R21_six_helix"/>
</dbReference>
<feature type="domain" description="Protein phosphatase 1 regulatory subunit 21 N-terminal" evidence="11">
    <location>
        <begin position="38"/>
        <end position="149"/>
    </location>
</feature>
<comment type="similarity">
    <text evidence="8">Belongs to the two pore domain potassium channel (TC 1.A.1.8) family.</text>
</comment>
<evidence type="ECO:0000256" key="6">
    <source>
        <dbReference type="ARBA" id="ARBA00023136"/>
    </source>
</evidence>
<dbReference type="Pfam" id="PF07885">
    <property type="entry name" value="Ion_trans_2"/>
    <property type="match status" value="2"/>
</dbReference>
<evidence type="ECO:0000259" key="11">
    <source>
        <dbReference type="SMART" id="SM01254"/>
    </source>
</evidence>
<evidence type="ECO:0000256" key="3">
    <source>
        <dbReference type="ARBA" id="ARBA00022692"/>
    </source>
</evidence>
<organism evidence="12 13">
    <name type="scientific">Strongyloides stercoralis</name>
    <name type="common">Threadworm</name>
    <dbReference type="NCBI Taxonomy" id="6248"/>
    <lineage>
        <taxon>Eukaryota</taxon>
        <taxon>Metazoa</taxon>
        <taxon>Ecdysozoa</taxon>
        <taxon>Nematoda</taxon>
        <taxon>Chromadorea</taxon>
        <taxon>Rhabditida</taxon>
        <taxon>Tylenchina</taxon>
        <taxon>Panagrolaimomorpha</taxon>
        <taxon>Strongyloidoidea</taxon>
        <taxon>Strongyloididae</taxon>
        <taxon>Strongyloides</taxon>
    </lineage>
</organism>
<dbReference type="PANTHER" id="PTHR11003">
    <property type="entry name" value="POTASSIUM CHANNEL, SUBFAMILY K"/>
    <property type="match status" value="1"/>
</dbReference>
<dbReference type="SUPFAM" id="SSF81324">
    <property type="entry name" value="Voltage-gated potassium channels"/>
    <property type="match status" value="2"/>
</dbReference>
<dbReference type="InterPro" id="IPR013099">
    <property type="entry name" value="K_chnl_dom"/>
</dbReference>
<feature type="coiled-coil region" evidence="9">
    <location>
        <begin position="608"/>
        <end position="667"/>
    </location>
</feature>